<dbReference type="InterPro" id="IPR027359">
    <property type="entry name" value="Volt_channel_dom_sf"/>
</dbReference>
<feature type="transmembrane region" description="Helical" evidence="12">
    <location>
        <begin position="45"/>
        <end position="64"/>
    </location>
</feature>
<evidence type="ECO:0000256" key="1">
    <source>
        <dbReference type="ARBA" id="ARBA00004141"/>
    </source>
</evidence>
<keyword evidence="2" id="KW-0813">Transport</keyword>
<evidence type="ECO:0000256" key="4">
    <source>
        <dbReference type="ARBA" id="ARBA00022692"/>
    </source>
</evidence>
<dbReference type="Pfam" id="PF00520">
    <property type="entry name" value="Ion_trans"/>
    <property type="match status" value="1"/>
</dbReference>
<dbReference type="Gene3D" id="1.10.287.70">
    <property type="match status" value="1"/>
</dbReference>
<evidence type="ECO:0000313" key="16">
    <source>
        <dbReference type="Proteomes" id="UP000077384"/>
    </source>
</evidence>
<reference evidence="14 16" key="1">
    <citation type="journal article" date="2015" name="Biotechnol. Bioeng.">
        <title>Genome sequence and phenotypic characterization of Caulobacter segnis.</title>
        <authorList>
            <person name="Patel S."/>
            <person name="Fletcher B."/>
            <person name="Scott D.C."/>
            <person name="Ely B."/>
        </authorList>
    </citation>
    <scope>NUCLEOTIDE SEQUENCE [LARGE SCALE GENOMIC DNA]</scope>
    <source>
        <strain evidence="14 16">PS02</strain>
    </source>
</reference>
<keyword evidence="4 12" id="KW-0812">Transmembrane</keyword>
<keyword evidence="9" id="KW-0406">Ion transport</keyword>
<keyword evidence="6" id="KW-0851">Voltage-gated channel</keyword>
<keyword evidence="3" id="KW-0633">Potassium transport</keyword>
<evidence type="ECO:0000256" key="3">
    <source>
        <dbReference type="ARBA" id="ARBA00022538"/>
    </source>
</evidence>
<sequence length="256" mass="29678">MKFYDSKKLHKIYNFFVILFSFTAVILAFLDLGNKINIDISPYNYIDNSILIIFTVDYFVRFIISKDKKKFFKENIFDLIAIIPFNSFFRATRLFRAVKLIRLTKFFRLVRLLAFLEKSKRETKNFIYMNGLAYLIYANIITITIGAFSIYIFEKEATVKSLGDAFWWSFVTATTVGYGDISPSTIPGRITATILMVMGIGLISLLTGTISTYFISKANSQTKKGPLNQDYSNLPEDAQIEIENFIEYIRHKYNNK</sequence>
<dbReference type="Proteomes" id="UP000093694">
    <property type="component" value="Unassembled WGS sequence"/>
</dbReference>
<dbReference type="GO" id="GO:0001508">
    <property type="term" value="P:action potential"/>
    <property type="evidence" value="ECO:0007669"/>
    <property type="project" value="TreeGrafter"/>
</dbReference>
<keyword evidence="17" id="KW-1185">Reference proteome</keyword>
<dbReference type="GO" id="GO:0008076">
    <property type="term" value="C:voltage-gated potassium channel complex"/>
    <property type="evidence" value="ECO:0007669"/>
    <property type="project" value="InterPro"/>
</dbReference>
<feature type="transmembrane region" description="Helical" evidence="12">
    <location>
        <begin position="126"/>
        <end position="153"/>
    </location>
</feature>
<dbReference type="AlphaFoldDB" id="A0A162LDS7"/>
<accession>A0A162LDS7</accession>
<evidence type="ECO:0000256" key="11">
    <source>
        <dbReference type="ARBA" id="ARBA00023303"/>
    </source>
</evidence>
<organism evidence="14 16">
    <name type="scientific">Clostridium coskatii</name>
    <dbReference type="NCBI Taxonomy" id="1705578"/>
    <lineage>
        <taxon>Bacteria</taxon>
        <taxon>Bacillati</taxon>
        <taxon>Bacillota</taxon>
        <taxon>Clostridia</taxon>
        <taxon>Eubacteriales</taxon>
        <taxon>Clostridiaceae</taxon>
        <taxon>Clostridium</taxon>
    </lineage>
</organism>
<evidence type="ECO:0000256" key="5">
    <source>
        <dbReference type="ARBA" id="ARBA00022826"/>
    </source>
</evidence>
<dbReference type="PRINTS" id="PR00169">
    <property type="entry name" value="KCHANNEL"/>
</dbReference>
<dbReference type="InterPro" id="IPR028325">
    <property type="entry name" value="VG_K_chnl"/>
</dbReference>
<name>A0A162LDS7_9CLOT</name>
<reference evidence="15 17" key="2">
    <citation type="journal article" date="2016" name="Front. Microbiol.">
        <title>Industrial Acetogenic Biocatalysts: A Comparative Metabolic and Genomic Analysis.</title>
        <authorList>
            <person name="Bengelsdorf F."/>
            <person name="Poehlein A."/>
            <person name="Sonja S."/>
            <person name="Erz C."/>
            <person name="Hummel T."/>
            <person name="Hoffmeister S."/>
            <person name="Daniel R."/>
            <person name="Durre P."/>
        </authorList>
    </citation>
    <scope>NUCLEOTIDE SEQUENCE [LARGE SCALE GENOMIC DNA]</scope>
    <source>
        <strain evidence="15 17">PTA-10522</strain>
    </source>
</reference>
<comment type="subcellular location">
    <subcellularLocation>
        <location evidence="1">Membrane</location>
        <topology evidence="1">Multi-pass membrane protein</topology>
    </subcellularLocation>
</comment>
<feature type="transmembrane region" description="Helical" evidence="12">
    <location>
        <begin position="12"/>
        <end position="33"/>
    </location>
</feature>
<keyword evidence="11 14" id="KW-0407">Ion channel</keyword>
<dbReference type="Gene3D" id="1.20.5.110">
    <property type="match status" value="1"/>
</dbReference>
<dbReference type="PANTHER" id="PTHR11537">
    <property type="entry name" value="VOLTAGE-GATED POTASSIUM CHANNEL"/>
    <property type="match status" value="1"/>
</dbReference>
<evidence type="ECO:0000256" key="8">
    <source>
        <dbReference type="ARBA" id="ARBA00022989"/>
    </source>
</evidence>
<dbReference type="GO" id="GO:0005249">
    <property type="term" value="F:voltage-gated potassium channel activity"/>
    <property type="evidence" value="ECO:0007669"/>
    <property type="project" value="InterPro"/>
</dbReference>
<dbReference type="Proteomes" id="UP000077384">
    <property type="component" value="Unassembled WGS sequence"/>
</dbReference>
<proteinExistence type="predicted"/>
<dbReference type="SUPFAM" id="SSF81324">
    <property type="entry name" value="Voltage-gated potassium channels"/>
    <property type="match status" value="1"/>
</dbReference>
<gene>
    <name evidence="14" type="primary">kcsA_2</name>
    <name evidence="15" type="synonym">kcsA_1</name>
    <name evidence="15" type="ORF">CLCOS_05210</name>
    <name evidence="14" type="ORF">WX73_01012</name>
</gene>
<keyword evidence="10 12" id="KW-0472">Membrane</keyword>
<dbReference type="Gene3D" id="1.20.120.350">
    <property type="entry name" value="Voltage-gated potassium channels. Chain C"/>
    <property type="match status" value="1"/>
</dbReference>
<comment type="caution">
    <text evidence="14">The sequence shown here is derived from an EMBL/GenBank/DDBJ whole genome shotgun (WGS) entry which is preliminary data.</text>
</comment>
<evidence type="ECO:0000256" key="12">
    <source>
        <dbReference type="SAM" id="Phobius"/>
    </source>
</evidence>
<protein>
    <submittedName>
        <fullName evidence="14 15">pH-gated potassium channel KcsA</fullName>
    </submittedName>
</protein>
<evidence type="ECO:0000256" key="6">
    <source>
        <dbReference type="ARBA" id="ARBA00022882"/>
    </source>
</evidence>
<dbReference type="EMBL" id="LITQ01000021">
    <property type="protein sequence ID" value="OAA92196.1"/>
    <property type="molecule type" value="Genomic_DNA"/>
</dbReference>
<evidence type="ECO:0000256" key="10">
    <source>
        <dbReference type="ARBA" id="ARBA00023136"/>
    </source>
</evidence>
<dbReference type="PANTHER" id="PTHR11537:SF254">
    <property type="entry name" value="POTASSIUM VOLTAGE-GATED CHANNEL PROTEIN SHAB"/>
    <property type="match status" value="1"/>
</dbReference>
<evidence type="ECO:0000256" key="2">
    <source>
        <dbReference type="ARBA" id="ARBA00022448"/>
    </source>
</evidence>
<keyword evidence="5" id="KW-0631">Potassium channel</keyword>
<keyword evidence="7" id="KW-0630">Potassium</keyword>
<evidence type="ECO:0000256" key="9">
    <source>
        <dbReference type="ARBA" id="ARBA00023065"/>
    </source>
</evidence>
<evidence type="ECO:0000256" key="7">
    <source>
        <dbReference type="ARBA" id="ARBA00022958"/>
    </source>
</evidence>
<dbReference type="RefSeq" id="WP_063601591.1">
    <property type="nucleotide sequence ID" value="NZ_LITQ01000021.1"/>
</dbReference>
<feature type="transmembrane region" description="Helical" evidence="12">
    <location>
        <begin position="193"/>
        <end position="215"/>
    </location>
</feature>
<dbReference type="PATRIC" id="fig|1705578.3.peg.1405"/>
<dbReference type="InterPro" id="IPR005821">
    <property type="entry name" value="Ion_trans_dom"/>
</dbReference>
<evidence type="ECO:0000259" key="13">
    <source>
        <dbReference type="Pfam" id="PF00520"/>
    </source>
</evidence>
<dbReference type="EMBL" id="LROR01000028">
    <property type="protein sequence ID" value="OBR97215.1"/>
    <property type="molecule type" value="Genomic_DNA"/>
</dbReference>
<evidence type="ECO:0000313" key="17">
    <source>
        <dbReference type="Proteomes" id="UP000093694"/>
    </source>
</evidence>
<evidence type="ECO:0000313" key="14">
    <source>
        <dbReference type="EMBL" id="OAA92196.1"/>
    </source>
</evidence>
<feature type="domain" description="Ion transport" evidence="13">
    <location>
        <begin position="10"/>
        <end position="215"/>
    </location>
</feature>
<evidence type="ECO:0000313" key="15">
    <source>
        <dbReference type="EMBL" id="OBR97215.1"/>
    </source>
</evidence>
<keyword evidence="8 12" id="KW-1133">Transmembrane helix</keyword>